<proteinExistence type="predicted"/>
<feature type="domain" description="Endonuclease/exonuclease/phosphatase" evidence="1">
    <location>
        <begin position="56"/>
        <end position="260"/>
    </location>
</feature>
<dbReference type="SUPFAM" id="SSF56219">
    <property type="entry name" value="DNase I-like"/>
    <property type="match status" value="1"/>
</dbReference>
<feature type="non-terminal residue" evidence="2">
    <location>
        <position position="1"/>
    </location>
</feature>
<dbReference type="Gene3D" id="3.60.10.10">
    <property type="entry name" value="Endonuclease/exonuclease/phosphatase"/>
    <property type="match status" value="1"/>
</dbReference>
<dbReference type="InterPro" id="IPR005135">
    <property type="entry name" value="Endo/exonuclease/phosphatase"/>
</dbReference>
<name>A0ABP0QCC1_9DINO</name>
<gene>
    <name evidence="2" type="ORF">SCF082_LOCUS40673</name>
</gene>
<dbReference type="Proteomes" id="UP001642464">
    <property type="component" value="Unassembled WGS sequence"/>
</dbReference>
<sequence length="269" mass="29782">CQSLANATAVTNNHWRVSDLIVGGHQWCRAHVPDSSWSLSCTGGFRAKVLTYNLFWWNLFGLRGGEGRRSGRLIASSGWPDPYDVMGFQECDNIERVITDAGLQNEYARIQGPHALGIAYRKSSWRELGRGQADIAEDRRDQWYGQRGVQWVRLQHRDRSRTLLFLNFHGPLPLSSGGKCGCEATAYNIMRVIGENADPQDDVILVGDFNAVTHSATIQKLSERMHRVFSGNSHGGVDHIFSSCPSVKGTWNLGTGGSDHDALSALIEA</sequence>
<comment type="caution">
    <text evidence="2">The sequence shown here is derived from an EMBL/GenBank/DDBJ whole genome shotgun (WGS) entry which is preliminary data.</text>
</comment>
<evidence type="ECO:0000313" key="2">
    <source>
        <dbReference type="EMBL" id="CAK9085892.1"/>
    </source>
</evidence>
<dbReference type="EMBL" id="CAXAMM010039356">
    <property type="protein sequence ID" value="CAK9085892.1"/>
    <property type="molecule type" value="Genomic_DNA"/>
</dbReference>
<keyword evidence="3" id="KW-1185">Reference proteome</keyword>
<accession>A0ABP0QCC1</accession>
<organism evidence="2 3">
    <name type="scientific">Durusdinium trenchii</name>
    <dbReference type="NCBI Taxonomy" id="1381693"/>
    <lineage>
        <taxon>Eukaryota</taxon>
        <taxon>Sar</taxon>
        <taxon>Alveolata</taxon>
        <taxon>Dinophyceae</taxon>
        <taxon>Suessiales</taxon>
        <taxon>Symbiodiniaceae</taxon>
        <taxon>Durusdinium</taxon>
    </lineage>
</organism>
<reference evidence="2 3" key="1">
    <citation type="submission" date="2024-02" db="EMBL/GenBank/DDBJ databases">
        <authorList>
            <person name="Chen Y."/>
            <person name="Shah S."/>
            <person name="Dougan E. K."/>
            <person name="Thang M."/>
            <person name="Chan C."/>
        </authorList>
    </citation>
    <scope>NUCLEOTIDE SEQUENCE [LARGE SCALE GENOMIC DNA]</scope>
</reference>
<dbReference type="InterPro" id="IPR036691">
    <property type="entry name" value="Endo/exonu/phosph_ase_sf"/>
</dbReference>
<evidence type="ECO:0000313" key="3">
    <source>
        <dbReference type="Proteomes" id="UP001642464"/>
    </source>
</evidence>
<evidence type="ECO:0000259" key="1">
    <source>
        <dbReference type="Pfam" id="PF03372"/>
    </source>
</evidence>
<dbReference type="Pfam" id="PF03372">
    <property type="entry name" value="Exo_endo_phos"/>
    <property type="match status" value="1"/>
</dbReference>
<protein>
    <recommendedName>
        <fullName evidence="1">Endonuclease/exonuclease/phosphatase domain-containing protein</fullName>
    </recommendedName>
</protein>